<keyword evidence="6" id="KW-0540">Nuclease</keyword>
<evidence type="ECO:0000256" key="3">
    <source>
        <dbReference type="ARBA" id="ARBA00004613"/>
    </source>
</evidence>
<evidence type="ECO:0000256" key="8">
    <source>
        <dbReference type="ARBA" id="ARBA00022801"/>
    </source>
</evidence>
<reference evidence="19" key="1">
    <citation type="submission" date="2019-01" db="EMBL/GenBank/DDBJ databases">
        <authorList>
            <person name="Alioto T."/>
            <person name="Alioto T."/>
        </authorList>
    </citation>
    <scope>NUCLEOTIDE SEQUENCE [LARGE SCALE GENOMIC DNA]</scope>
</reference>
<evidence type="ECO:0000256" key="6">
    <source>
        <dbReference type="ARBA" id="ARBA00022722"/>
    </source>
</evidence>
<dbReference type="InterPro" id="IPR001568">
    <property type="entry name" value="RNase_T2-like"/>
</dbReference>
<dbReference type="Proteomes" id="UP000386466">
    <property type="component" value="Unassembled WGS sequence"/>
</dbReference>
<evidence type="ECO:0000256" key="17">
    <source>
        <dbReference type="PIRSR" id="PIRSR633697-1"/>
    </source>
</evidence>
<dbReference type="PANTHER" id="PTHR11240">
    <property type="entry name" value="RIBONUCLEASE T2"/>
    <property type="match status" value="1"/>
</dbReference>
<dbReference type="GO" id="GO:0043202">
    <property type="term" value="C:lysosomal lumen"/>
    <property type="evidence" value="ECO:0007669"/>
    <property type="project" value="UniProtKB-SubCell"/>
</dbReference>
<dbReference type="EMBL" id="CAAGRJ010007850">
    <property type="protein sequence ID" value="VFV25592.1"/>
    <property type="molecule type" value="Genomic_DNA"/>
</dbReference>
<dbReference type="PANTHER" id="PTHR11240:SF22">
    <property type="entry name" value="RIBONUCLEASE T2"/>
    <property type="match status" value="1"/>
</dbReference>
<name>A0A485N600_LYNPA</name>
<comment type="similarity">
    <text evidence="4 18">Belongs to the RNase T2 family.</text>
</comment>
<evidence type="ECO:0000256" key="18">
    <source>
        <dbReference type="RuleBase" id="RU004328"/>
    </source>
</evidence>
<dbReference type="GO" id="GO:0005576">
    <property type="term" value="C:extracellular region"/>
    <property type="evidence" value="ECO:0007669"/>
    <property type="project" value="UniProtKB-SubCell"/>
</dbReference>
<dbReference type="PROSITE" id="PS00530">
    <property type="entry name" value="RNASE_T2_1"/>
    <property type="match status" value="1"/>
</dbReference>
<keyword evidence="10" id="KW-1015">Disulfide bond</keyword>
<organism evidence="19 20">
    <name type="scientific">Lynx pardinus</name>
    <name type="common">Iberian lynx</name>
    <name type="synonym">Felis pardina</name>
    <dbReference type="NCBI Taxonomy" id="191816"/>
    <lineage>
        <taxon>Eukaryota</taxon>
        <taxon>Metazoa</taxon>
        <taxon>Chordata</taxon>
        <taxon>Craniata</taxon>
        <taxon>Vertebrata</taxon>
        <taxon>Euteleostomi</taxon>
        <taxon>Mammalia</taxon>
        <taxon>Eutheria</taxon>
        <taxon>Laurasiatheria</taxon>
        <taxon>Carnivora</taxon>
        <taxon>Feliformia</taxon>
        <taxon>Felidae</taxon>
        <taxon>Felinae</taxon>
        <taxon>Lynx</taxon>
    </lineage>
</organism>
<dbReference type="Pfam" id="PF00445">
    <property type="entry name" value="Ribonuclease_T2"/>
    <property type="match status" value="1"/>
</dbReference>
<evidence type="ECO:0000256" key="11">
    <source>
        <dbReference type="ARBA" id="ARBA00023180"/>
    </source>
</evidence>
<evidence type="ECO:0000256" key="4">
    <source>
        <dbReference type="ARBA" id="ARBA00007469"/>
    </source>
</evidence>
<protein>
    <submittedName>
        <fullName evidence="19">Ribonuclease t2</fullName>
    </submittedName>
</protein>
<dbReference type="AlphaFoldDB" id="A0A485N600"/>
<feature type="active site" evidence="17">
    <location>
        <position position="45"/>
    </location>
</feature>
<keyword evidence="8" id="KW-0378">Hydrolase</keyword>
<keyword evidence="5" id="KW-0964">Secreted</keyword>
<dbReference type="GO" id="GO:0033897">
    <property type="term" value="F:ribonuclease T2 activity"/>
    <property type="evidence" value="ECO:0007669"/>
    <property type="project" value="InterPro"/>
</dbReference>
<evidence type="ECO:0000256" key="2">
    <source>
        <dbReference type="ARBA" id="ARBA00004319"/>
    </source>
</evidence>
<evidence type="ECO:0000313" key="19">
    <source>
        <dbReference type="EMBL" id="VFV25592.1"/>
    </source>
</evidence>
<dbReference type="Gene3D" id="3.90.730.10">
    <property type="entry name" value="Ribonuclease T2-like"/>
    <property type="match status" value="1"/>
</dbReference>
<dbReference type="InterPro" id="IPR033697">
    <property type="entry name" value="Ribonuclease_T2_eukaryotic"/>
</dbReference>
<evidence type="ECO:0000256" key="16">
    <source>
        <dbReference type="ARBA" id="ARBA00054894"/>
    </source>
</evidence>
<keyword evidence="11" id="KW-0325">Glycoprotein</keyword>
<evidence type="ECO:0000256" key="14">
    <source>
        <dbReference type="ARBA" id="ARBA00051280"/>
    </source>
</evidence>
<dbReference type="InterPro" id="IPR036430">
    <property type="entry name" value="RNase_T2-like_sf"/>
</dbReference>
<dbReference type="GO" id="GO:0016787">
    <property type="term" value="F:hydrolase activity"/>
    <property type="evidence" value="ECO:0007669"/>
    <property type="project" value="UniProtKB-KW"/>
</dbReference>
<dbReference type="GO" id="GO:0006401">
    <property type="term" value="P:RNA catabolic process"/>
    <property type="evidence" value="ECO:0007669"/>
    <property type="project" value="UniProtKB-ARBA"/>
</dbReference>
<evidence type="ECO:0000256" key="12">
    <source>
        <dbReference type="ARBA" id="ARBA00023228"/>
    </source>
</evidence>
<evidence type="ECO:0000256" key="10">
    <source>
        <dbReference type="ARBA" id="ARBA00023157"/>
    </source>
</evidence>
<dbReference type="PROSITE" id="PS00531">
    <property type="entry name" value="RNASE_T2_2"/>
    <property type="match status" value="1"/>
</dbReference>
<dbReference type="InterPro" id="IPR033130">
    <property type="entry name" value="RNase_T2_His_AS_2"/>
</dbReference>
<keyword evidence="7" id="KW-0255">Endonuclease</keyword>
<evidence type="ECO:0000256" key="7">
    <source>
        <dbReference type="ARBA" id="ARBA00022759"/>
    </source>
</evidence>
<evidence type="ECO:0000256" key="15">
    <source>
        <dbReference type="ARBA" id="ARBA00052670"/>
    </source>
</evidence>
<keyword evidence="20" id="KW-1185">Reference proteome</keyword>
<dbReference type="GO" id="GO:0003723">
    <property type="term" value="F:RNA binding"/>
    <property type="evidence" value="ECO:0007669"/>
    <property type="project" value="InterPro"/>
</dbReference>
<dbReference type="InterPro" id="IPR018188">
    <property type="entry name" value="RNase_T2_His_AS_1"/>
</dbReference>
<evidence type="ECO:0000256" key="1">
    <source>
        <dbReference type="ARBA" id="ARBA00004227"/>
    </source>
</evidence>
<dbReference type="GO" id="GO:0005788">
    <property type="term" value="C:endoplasmic reticulum lumen"/>
    <property type="evidence" value="ECO:0007669"/>
    <property type="project" value="UniProtKB-SubCell"/>
</dbReference>
<comment type="catalytic activity">
    <reaction evidence="14">
        <text>a guanylyl-uridine-RNA = a 3'-end 2',3'-cyclophospho-GMP-RNA + a 5'-end dephospho-uridine-RNA</text>
        <dbReference type="Rhea" id="RHEA:81323"/>
        <dbReference type="Rhea" id="RHEA-COMP:17356"/>
        <dbReference type="Rhea" id="RHEA-COMP:19658"/>
        <dbReference type="Rhea" id="RHEA-COMP:19659"/>
        <dbReference type="ChEBI" id="CHEBI:173224"/>
        <dbReference type="ChEBI" id="CHEBI:231849"/>
        <dbReference type="ChEBI" id="CHEBI:231850"/>
    </reaction>
</comment>
<keyword evidence="9" id="KW-0256">Endoplasmic reticulum</keyword>
<feature type="active site" evidence="17">
    <location>
        <position position="97"/>
    </location>
</feature>
<evidence type="ECO:0000256" key="5">
    <source>
        <dbReference type="ARBA" id="ARBA00022525"/>
    </source>
</evidence>
<feature type="active site" evidence="17">
    <location>
        <position position="93"/>
    </location>
</feature>
<evidence type="ECO:0000256" key="13">
    <source>
        <dbReference type="ARBA" id="ARBA00023239"/>
    </source>
</evidence>
<comment type="subcellular location">
    <subcellularLocation>
        <location evidence="2">Endoplasmic reticulum lumen</location>
    </subcellularLocation>
    <subcellularLocation>
        <location evidence="1">Lysosome lumen</location>
    </subcellularLocation>
    <subcellularLocation>
        <location evidence="3">Secreted</location>
    </subcellularLocation>
</comment>
<evidence type="ECO:0000313" key="20">
    <source>
        <dbReference type="Proteomes" id="UP000386466"/>
    </source>
</evidence>
<dbReference type="CDD" id="cd01061">
    <property type="entry name" value="RNase_T2_euk"/>
    <property type="match status" value="1"/>
</dbReference>
<comment type="function">
    <text evidence="16">Ribonuclease that plays an essential role in innate immune response by recognizing and degrading RNAs from microbial pathogens that are subsequently sensed by TLR8. Cleaves preferentially single-stranded RNA molecules between purine and uridine residues, which critically contributes to the supply of catabolic uridine and the generation of purine-2',3'-cyclophosphate-terminated oligoribonucleotides. In turn, RNase T2 degradation products promote the RNA-dependent activation of TLR8. In plasmacytoid dendritic cells, it cooperates with PLD3 or PLD4 5'-&gt;3' exonucleases to process RNA fragments and release 2',3'-cyclic guanosine monophosphate (2',3'-cGMP), a potent stimulatory ligand for TLR7. Also plays a key role in degradation of mitochondrial RNA and processing of non-coding RNA imported from the cytosol into mitochondria. Participates as well in degradation of mitochondrion-associated cytosolic rRNAs.</text>
</comment>
<dbReference type="FunFam" id="3.90.730.10:FF:000001">
    <property type="entry name" value="Ribonuclease T2"/>
    <property type="match status" value="1"/>
</dbReference>
<keyword evidence="13" id="KW-0456">Lyase</keyword>
<proteinExistence type="inferred from homology"/>
<comment type="catalytic activity">
    <reaction evidence="15">
        <text>an adenylyl-uridine-RNA = a 3'-end 2',3'-cyclophospho-AMP-RNA + a 5'-end dephospho-uridine-RNA</text>
        <dbReference type="Rhea" id="RHEA:81383"/>
        <dbReference type="Rhea" id="RHEA-COMP:17356"/>
        <dbReference type="Rhea" id="RHEA-COMP:19675"/>
        <dbReference type="Rhea" id="RHEA-COMP:19676"/>
        <dbReference type="ChEBI" id="CHEBI:173224"/>
        <dbReference type="ChEBI" id="CHEBI:231879"/>
        <dbReference type="ChEBI" id="CHEBI:231881"/>
    </reaction>
    <physiologicalReaction direction="left-to-right" evidence="15">
        <dbReference type="Rhea" id="RHEA:81384"/>
    </physiologicalReaction>
</comment>
<dbReference type="SUPFAM" id="SSF55895">
    <property type="entry name" value="Ribonuclease Rh-like"/>
    <property type="match status" value="1"/>
</dbReference>
<evidence type="ECO:0000256" key="9">
    <source>
        <dbReference type="ARBA" id="ARBA00022824"/>
    </source>
</evidence>
<gene>
    <name evidence="19" type="ORF">LYPA_23C020698</name>
</gene>
<accession>A0A485N600</accession>
<keyword evidence="12" id="KW-0458">Lysosome</keyword>
<sequence length="282" mass="31544">MCRVGGASSDNHEWKKLIMVHHWPVTVCKEVGKDCRDPPDYWTIHGLWPDKAEECNRSWHFNFQEIKDLLPEMKMYWPDVLHPLNHSHFWQHEWEKHGTCAAQVDTLNSQKRYFGGGLDLYQKLALNSMLQKLGIKPSINYYQTPEEDLNLDSEPIVQDTVEEGKCDSALPGTKSAASLEDARLVLRRGRGGRLPFGFGAGGEPPGVGEGRPHALGSGDPAPRSCRHLPSWVRGRCALRCAVMRPCSRGPPRALSWERSAVCEAGACCSELGGLRGHHALYL</sequence>